<proteinExistence type="predicted"/>
<evidence type="ECO:0000313" key="2">
    <source>
        <dbReference type="Proteomes" id="UP000273143"/>
    </source>
</evidence>
<dbReference type="RefSeq" id="WP_127163496.1">
    <property type="nucleotide sequence ID" value="NZ_CP029822.1"/>
</dbReference>
<protein>
    <recommendedName>
        <fullName evidence="3">Lipoprotein</fullName>
    </recommendedName>
</protein>
<accession>A0A3Q9JLT9</accession>
<reference evidence="2" key="1">
    <citation type="submission" date="2018-06" db="EMBL/GenBank/DDBJ databases">
        <title>Complete genome of Pseudomonas insecticola strain QZS01.</title>
        <authorList>
            <person name="Wang J."/>
            <person name="Su Q."/>
        </authorList>
    </citation>
    <scope>NUCLEOTIDE SEQUENCE [LARGE SCALE GENOMIC DNA]</scope>
    <source>
        <strain evidence="2">QZS01</strain>
    </source>
</reference>
<organism evidence="1 2">
    <name type="scientific">Entomomonas moraniae</name>
    <dbReference type="NCBI Taxonomy" id="2213226"/>
    <lineage>
        <taxon>Bacteria</taxon>
        <taxon>Pseudomonadati</taxon>
        <taxon>Pseudomonadota</taxon>
        <taxon>Gammaproteobacteria</taxon>
        <taxon>Pseudomonadales</taxon>
        <taxon>Pseudomonadaceae</taxon>
        <taxon>Entomomonas</taxon>
    </lineage>
</organism>
<gene>
    <name evidence="1" type="ORF">DM558_08700</name>
</gene>
<evidence type="ECO:0008006" key="3">
    <source>
        <dbReference type="Google" id="ProtNLM"/>
    </source>
</evidence>
<name>A0A3Q9JLT9_9GAMM</name>
<dbReference type="EMBL" id="CP029822">
    <property type="protein sequence ID" value="AZS50855.1"/>
    <property type="molecule type" value="Genomic_DNA"/>
</dbReference>
<dbReference type="PROSITE" id="PS51257">
    <property type="entry name" value="PROKAR_LIPOPROTEIN"/>
    <property type="match status" value="1"/>
</dbReference>
<dbReference type="KEGG" id="emo:DM558_08700"/>
<evidence type="ECO:0000313" key="1">
    <source>
        <dbReference type="EMBL" id="AZS50855.1"/>
    </source>
</evidence>
<dbReference type="Proteomes" id="UP000273143">
    <property type="component" value="Chromosome"/>
</dbReference>
<sequence length="523" mass="58457">MDILRFAITLLVVGTLIIGCDNQSTPQGVQKNQLVVQAKEGINKKYWIQGYSMLTQNNHVDWSTKDTIGISLLANYQVQSYHDKEIKLNVLADYTELQVRGLAAYPSTSIQTILNKGMLYQFNLGSNQPQTISIQDTALQQGIEATVAIKQEYQYLQFIIAPPFIPAAIPLAKQQQIVLDHFMGLNKVTVQVDEITDNKLFITLLSTEQANKLYGKAIINKMTGWIEKMALVKDTQIAGSVNQSMRTLLLMGPARWSNNSQHQLIKEINNNDSRYLQSFPIKGFDKVMWGQQQQQESALKPSKGELFVLNMPNAPKQLMLLITNSVGATNNLGQYKVENAKVEQQTELKLLPAPSLDLNTAADNKTINVATYKPILNPTTANERVATIKAISADVSFTPYQLETLTLPINNKKEQTVSSAKNDFSISITPINKSKTFLISWQNKENVYFDINLINSARNATVQMIQPTTSAWLTPSESNIINGLNNNQVKAQINFDGEVPNSLEINLLKQGNKAIYTYPVLFK</sequence>
<keyword evidence="2" id="KW-1185">Reference proteome</keyword>
<dbReference type="AlphaFoldDB" id="A0A3Q9JLT9"/>